<dbReference type="GO" id="GO:0000981">
    <property type="term" value="F:DNA-binding transcription factor activity, RNA polymerase II-specific"/>
    <property type="evidence" value="ECO:0007669"/>
    <property type="project" value="InterPro"/>
</dbReference>
<evidence type="ECO:0000313" key="8">
    <source>
        <dbReference type="EMBL" id="PIG82868.1"/>
    </source>
</evidence>
<keyword evidence="9" id="KW-1185">Reference proteome</keyword>
<dbReference type="GO" id="GO:0009893">
    <property type="term" value="P:positive regulation of metabolic process"/>
    <property type="evidence" value="ECO:0007669"/>
    <property type="project" value="UniProtKB-ARBA"/>
</dbReference>
<sequence length="503" mass="56195">MARKSHTKSRTGCRTCKARRIRCDESWPACKRCTSTGRRCDGPSKAATSVTVSFAHVVTIGTMKKLPASIVYENDQEARYVAYFLERIALGSAGQSSIPSWQALMIQGVLGDAAVRECAIAMSVLMLEAYAKQQSTSCLLAPSCGNARYKLALKKYGKALSSVRALLSHSDRQSVEAALLCGIICIWFEVLIKDHLSALSHLDQCLNIVQMSLVLGRGEIDGDIKEAYVKLDIQAAIHVGARSPVLLVEETKPIPYIFNTFGEAEHNFNAEYGNVMFLSRRAAAPYRYKQPDSIPLELLAEAQLLIERLEQWNSAFHYSYSCQKAQGDPRMTPQVCLLLIQYHMAVITASTCFYAEEMIYDRFLPNFTRMIQLAKELVSWWHSRPTGSTLGVPVNMGVVQPLYMIATKCRVTSLRQNAIDMLASMPNDKGVWEGPVVASVARRAKDIEELGLNVKIDGVPEFRRIHAIGFDVAQEARRVDVEFRTRPNGMDGEWDSWKECLSY</sequence>
<evidence type="ECO:0000256" key="2">
    <source>
        <dbReference type="ARBA" id="ARBA00022833"/>
    </source>
</evidence>
<evidence type="ECO:0000256" key="6">
    <source>
        <dbReference type="ARBA" id="ARBA00023242"/>
    </source>
</evidence>
<comment type="caution">
    <text evidence="8">The sequence shown here is derived from an EMBL/GenBank/DDBJ whole genome shotgun (WGS) entry which is preliminary data.</text>
</comment>
<proteinExistence type="predicted"/>
<name>A0A2G7FQH2_9EURO</name>
<evidence type="ECO:0000256" key="4">
    <source>
        <dbReference type="ARBA" id="ARBA00023125"/>
    </source>
</evidence>
<dbReference type="EMBL" id="NEXV01000490">
    <property type="protein sequence ID" value="PIG82868.1"/>
    <property type="molecule type" value="Genomic_DNA"/>
</dbReference>
<dbReference type="PROSITE" id="PS50048">
    <property type="entry name" value="ZN2_CY6_FUNGAL_2"/>
    <property type="match status" value="1"/>
</dbReference>
<dbReference type="AlphaFoldDB" id="A0A2G7FQH2"/>
<evidence type="ECO:0000259" key="7">
    <source>
        <dbReference type="PROSITE" id="PS50048"/>
    </source>
</evidence>
<dbReference type="GO" id="GO:0003677">
    <property type="term" value="F:DNA binding"/>
    <property type="evidence" value="ECO:0007669"/>
    <property type="project" value="UniProtKB-KW"/>
</dbReference>
<dbReference type="CDD" id="cd00067">
    <property type="entry name" value="GAL4"/>
    <property type="match status" value="1"/>
</dbReference>
<keyword evidence="6" id="KW-0539">Nucleus</keyword>
<dbReference type="PANTHER" id="PTHR36206">
    <property type="entry name" value="ASPERCRYPTIN BIOSYNTHESIS CLUSTER-SPECIFIC TRANSCRIPTION REGULATOR ATNN-RELATED"/>
    <property type="match status" value="1"/>
</dbReference>
<dbReference type="SMART" id="SM00066">
    <property type="entry name" value="GAL4"/>
    <property type="match status" value="1"/>
</dbReference>
<dbReference type="InterPro" id="IPR052360">
    <property type="entry name" value="Transcr_Regulatory_Proteins"/>
</dbReference>
<dbReference type="Gene3D" id="4.10.240.10">
    <property type="entry name" value="Zn(2)-C6 fungal-type DNA-binding domain"/>
    <property type="match status" value="1"/>
</dbReference>
<evidence type="ECO:0000313" key="9">
    <source>
        <dbReference type="Proteomes" id="UP000231358"/>
    </source>
</evidence>
<reference evidence="8 9" key="1">
    <citation type="submission" date="2017-05" db="EMBL/GenBank/DDBJ databases">
        <title>Genome sequence for an aflatoxigenic pathogen of Argentinian peanut, Aspergillus arachidicola.</title>
        <authorList>
            <person name="Moore G."/>
            <person name="Beltz S.B."/>
            <person name="Mack B.M."/>
        </authorList>
    </citation>
    <scope>NUCLEOTIDE SEQUENCE [LARGE SCALE GENOMIC DNA]</scope>
    <source>
        <strain evidence="8 9">CBS 117610</strain>
    </source>
</reference>
<dbReference type="SUPFAM" id="SSF57701">
    <property type="entry name" value="Zn2/Cys6 DNA-binding domain"/>
    <property type="match status" value="1"/>
</dbReference>
<keyword evidence="1" id="KW-0479">Metal-binding</keyword>
<organism evidence="8 9">
    <name type="scientific">Aspergillus arachidicola</name>
    <dbReference type="NCBI Taxonomy" id="656916"/>
    <lineage>
        <taxon>Eukaryota</taxon>
        <taxon>Fungi</taxon>
        <taxon>Dikarya</taxon>
        <taxon>Ascomycota</taxon>
        <taxon>Pezizomycotina</taxon>
        <taxon>Eurotiomycetes</taxon>
        <taxon>Eurotiomycetidae</taxon>
        <taxon>Eurotiales</taxon>
        <taxon>Aspergillaceae</taxon>
        <taxon>Aspergillus</taxon>
        <taxon>Aspergillus subgen. Circumdati</taxon>
    </lineage>
</organism>
<dbReference type="PANTHER" id="PTHR36206:SF10">
    <property type="entry name" value="ZN(II)2CYS6 TRANSCRIPTION FACTOR (EUROFUNG)"/>
    <property type="match status" value="1"/>
</dbReference>
<dbReference type="GO" id="GO:0008270">
    <property type="term" value="F:zinc ion binding"/>
    <property type="evidence" value="ECO:0007669"/>
    <property type="project" value="InterPro"/>
</dbReference>
<feature type="domain" description="Zn(2)-C6 fungal-type" evidence="7">
    <location>
        <begin position="12"/>
        <end position="40"/>
    </location>
</feature>
<evidence type="ECO:0000256" key="5">
    <source>
        <dbReference type="ARBA" id="ARBA00023163"/>
    </source>
</evidence>
<keyword evidence="2" id="KW-0862">Zinc</keyword>
<keyword evidence="4" id="KW-0238">DNA-binding</keyword>
<dbReference type="STRING" id="656916.A0A2G7FQH2"/>
<dbReference type="InterPro" id="IPR036864">
    <property type="entry name" value="Zn2-C6_fun-type_DNA-bd_sf"/>
</dbReference>
<evidence type="ECO:0000256" key="1">
    <source>
        <dbReference type="ARBA" id="ARBA00022723"/>
    </source>
</evidence>
<keyword evidence="3" id="KW-0805">Transcription regulation</keyword>
<gene>
    <name evidence="8" type="ORF">AARAC_003152</name>
</gene>
<dbReference type="PROSITE" id="PS00463">
    <property type="entry name" value="ZN2_CY6_FUNGAL_1"/>
    <property type="match status" value="1"/>
</dbReference>
<protein>
    <submittedName>
        <fullName evidence="8">C6 finger domain protein</fullName>
    </submittedName>
</protein>
<dbReference type="InterPro" id="IPR001138">
    <property type="entry name" value="Zn2Cys6_DnaBD"/>
</dbReference>
<accession>A0A2G7FQH2</accession>
<keyword evidence="5" id="KW-0804">Transcription</keyword>
<evidence type="ECO:0000256" key="3">
    <source>
        <dbReference type="ARBA" id="ARBA00023015"/>
    </source>
</evidence>
<dbReference type="Proteomes" id="UP000231358">
    <property type="component" value="Unassembled WGS sequence"/>
</dbReference>